<protein>
    <submittedName>
        <fullName evidence="7">Acetyl-CoA synthetase</fullName>
        <ecNumber evidence="7">6.2.1.1</ecNumber>
    </submittedName>
</protein>
<comment type="caution">
    <text evidence="7">The sequence shown here is derived from an EMBL/GenBank/DDBJ whole genome shotgun (WGS) entry which is preliminary data.</text>
</comment>
<dbReference type="InterPro" id="IPR025110">
    <property type="entry name" value="AMP-bd_C"/>
</dbReference>
<dbReference type="Gene3D" id="3.30.300.30">
    <property type="match status" value="1"/>
</dbReference>
<dbReference type="PROSITE" id="PS00455">
    <property type="entry name" value="AMP_BINDING"/>
    <property type="match status" value="1"/>
</dbReference>
<dbReference type="InterPro" id="IPR051087">
    <property type="entry name" value="Mitochondrial_ACSM"/>
</dbReference>
<dbReference type="InterPro" id="IPR042099">
    <property type="entry name" value="ANL_N_sf"/>
</dbReference>
<dbReference type="EC" id="6.2.1.1" evidence="7"/>
<evidence type="ECO:0000256" key="2">
    <source>
        <dbReference type="ARBA" id="ARBA00022598"/>
    </source>
</evidence>
<dbReference type="PANTHER" id="PTHR43605">
    <property type="entry name" value="ACYL-COENZYME A SYNTHETASE"/>
    <property type="match status" value="1"/>
</dbReference>
<evidence type="ECO:0000259" key="6">
    <source>
        <dbReference type="Pfam" id="PF13193"/>
    </source>
</evidence>
<name>A0ABS2PD36_9BACL</name>
<dbReference type="InterPro" id="IPR020845">
    <property type="entry name" value="AMP-binding_CS"/>
</dbReference>
<dbReference type="PANTHER" id="PTHR43605:SF10">
    <property type="entry name" value="ACYL-COA SYNTHETASE MEDIUM CHAIN FAMILY MEMBER 3"/>
    <property type="match status" value="1"/>
</dbReference>
<keyword evidence="2 7" id="KW-0436">Ligase</keyword>
<keyword evidence="8" id="KW-1185">Reference proteome</keyword>
<feature type="domain" description="AMP-dependent synthetase/ligase" evidence="5">
    <location>
        <begin position="11"/>
        <end position="366"/>
    </location>
</feature>
<evidence type="ECO:0000256" key="3">
    <source>
        <dbReference type="ARBA" id="ARBA00022741"/>
    </source>
</evidence>
<comment type="similarity">
    <text evidence="1">Belongs to the ATP-dependent AMP-binding enzyme family.</text>
</comment>
<dbReference type="Pfam" id="PF13193">
    <property type="entry name" value="AMP-binding_C"/>
    <property type="match status" value="1"/>
</dbReference>
<gene>
    <name evidence="7" type="ORF">JOD17_001965</name>
</gene>
<proteinExistence type="inferred from homology"/>
<dbReference type="Pfam" id="PF00501">
    <property type="entry name" value="AMP-binding"/>
    <property type="match status" value="1"/>
</dbReference>
<keyword evidence="3" id="KW-0547">Nucleotide-binding</keyword>
<dbReference type="InterPro" id="IPR000873">
    <property type="entry name" value="AMP-dep_synth/lig_dom"/>
</dbReference>
<dbReference type="Proteomes" id="UP000741863">
    <property type="component" value="Unassembled WGS sequence"/>
</dbReference>
<dbReference type="Gene3D" id="3.40.50.12780">
    <property type="entry name" value="N-terminal domain of ligase-like"/>
    <property type="match status" value="1"/>
</dbReference>
<evidence type="ECO:0000313" key="7">
    <source>
        <dbReference type="EMBL" id="MBM7632871.1"/>
    </source>
</evidence>
<accession>A0ABS2PD36</accession>
<evidence type="ECO:0000259" key="5">
    <source>
        <dbReference type="Pfam" id="PF00501"/>
    </source>
</evidence>
<feature type="domain" description="AMP-binding enzyme C-terminal" evidence="6">
    <location>
        <begin position="416"/>
        <end position="494"/>
    </location>
</feature>
<reference evidence="7 8" key="1">
    <citation type="submission" date="2021-01" db="EMBL/GenBank/DDBJ databases">
        <title>Genomic Encyclopedia of Type Strains, Phase IV (KMG-IV): sequencing the most valuable type-strain genomes for metagenomic binning, comparative biology and taxonomic classification.</title>
        <authorList>
            <person name="Goeker M."/>
        </authorList>
    </citation>
    <scope>NUCLEOTIDE SEQUENCE [LARGE SCALE GENOMIC DNA]</scope>
    <source>
        <strain evidence="7 8">DSM 25540</strain>
    </source>
</reference>
<dbReference type="RefSeq" id="WP_204697328.1">
    <property type="nucleotide sequence ID" value="NZ_JAFBEC010000005.1"/>
</dbReference>
<dbReference type="InterPro" id="IPR045851">
    <property type="entry name" value="AMP-bd_C_sf"/>
</dbReference>
<dbReference type="GO" id="GO:0003987">
    <property type="term" value="F:acetate-CoA ligase activity"/>
    <property type="evidence" value="ECO:0007669"/>
    <property type="project" value="UniProtKB-EC"/>
</dbReference>
<dbReference type="EMBL" id="JAFBEC010000005">
    <property type="protein sequence ID" value="MBM7632871.1"/>
    <property type="molecule type" value="Genomic_DNA"/>
</dbReference>
<keyword evidence="4" id="KW-0067">ATP-binding</keyword>
<organism evidence="7 8">
    <name type="scientific">Geomicrobium sediminis</name>
    <dbReference type="NCBI Taxonomy" id="1347788"/>
    <lineage>
        <taxon>Bacteria</taxon>
        <taxon>Bacillati</taxon>
        <taxon>Bacillota</taxon>
        <taxon>Bacilli</taxon>
        <taxon>Bacillales</taxon>
        <taxon>Geomicrobium</taxon>
    </lineage>
</organism>
<sequence>MLSINGHIQLIAVYWEDESGEQIEYTFKQLRDKSNQLAHALKSLNVKKGDRVACLLGKDIELVITVLATWKIGAIYVPLFTAFNSSAISYRLENVESKVLITNHEQSQKLSTIDHSSKVIVIDNPDTPSLDFHSLVNEFPVDYDVEETSLTDPSVIQFTSGSTGMPKGAVYAHKILLSTYPYSKYGIAYEEGDIFMGGADPGWAYGLQNSIFNPLSFGIPIVMYKGRPSSETYYRLMEKYNVTNFAYAPTAYRMMVQDGPELITKHSLSVKKLSSAGEPLNAEVIRFFKKHLGINIHDHYGATEVGMVINNYHAITMEIKNGSMGFPTPGFTISLLDAQGNPTPDGEVGEIAIDTTNDGYYFKGYWNNEEKTAEKMSGKWFLTGDLALKDEEGYYWFQGRSDDIITSSGYRIGPFEVESSLLEHPAVTEAAVVGEPDEQKGEIVKAYVVLSKHSSPSDELGEELSLHVKTNLSKHQYPRKVEFLDELPKTTSGKIQRFKLR</sequence>
<evidence type="ECO:0000256" key="4">
    <source>
        <dbReference type="ARBA" id="ARBA00022840"/>
    </source>
</evidence>
<dbReference type="SUPFAM" id="SSF56801">
    <property type="entry name" value="Acetyl-CoA synthetase-like"/>
    <property type="match status" value="1"/>
</dbReference>
<evidence type="ECO:0000256" key="1">
    <source>
        <dbReference type="ARBA" id="ARBA00006432"/>
    </source>
</evidence>
<evidence type="ECO:0000313" key="8">
    <source>
        <dbReference type="Proteomes" id="UP000741863"/>
    </source>
</evidence>